<dbReference type="Proteomes" id="UP001175211">
    <property type="component" value="Unassembled WGS sequence"/>
</dbReference>
<dbReference type="Pfam" id="PF14559">
    <property type="entry name" value="TPR_19"/>
    <property type="match status" value="1"/>
</dbReference>
<feature type="repeat" description="TPR" evidence="3">
    <location>
        <begin position="56"/>
        <end position="89"/>
    </location>
</feature>
<dbReference type="AlphaFoldDB" id="A0AA39IYW7"/>
<gene>
    <name evidence="8" type="ORF">EV420DRAFT_1484132</name>
    <name evidence="7" type="ORF">EV420DRAFT_1489457</name>
</gene>
<keyword evidence="1" id="KW-0677">Repeat</keyword>
<evidence type="ECO:0000256" key="1">
    <source>
        <dbReference type="ARBA" id="ARBA00022737"/>
    </source>
</evidence>
<evidence type="ECO:0000256" key="3">
    <source>
        <dbReference type="PROSITE-ProRule" id="PRU00339"/>
    </source>
</evidence>
<dbReference type="PRINTS" id="PR00625">
    <property type="entry name" value="JDOMAIN"/>
</dbReference>
<sequence>MVSKKTKQARRAAKEAGNAKNEETTAAAASAPASPKSPEPEVQVVVEEELDPKTRAERIKEEGNAAFRAKNYREATELYTQAIDLNPTEPSYLTNRAASSMALKRFKPALEDCRKAATLQASSPNPKTLLRLARCQFALGSPTPALSTLNTIFSIDPKNDAALQLKSKISILDGHLQHFHAARERKDWPMARIALDQCFQNIESEGDEIPTDWRVWRVELELAKGNWEGANTAANDALRMKGNSPEVLSLRGLVLFLTGKLPSAITHVQGALRLDPSYGPAQRLRKRVKDVERLKEEGNVAFKAGRLTEAVEKYGETLDRIGASEEEGKGGQIRATLLSNRATTLVKLERYDEALVDIEESLELMSTSFKAFRTRARIHLHLEDYDKAVADFKSAIQQAQSDGNSTDADVRALKSELKKAEVALKRSKTKDYYKILGVPRECSTTDIKKAYRKESLKHHPDKGGDEEQFKLVVEAHTVLSDPEKRSRYDNGEDEDGMDGGGFGGMGNMTEADIANLFAQFGGGGYRSGGYGGGGYGGGGYGGSRYGGSNEYSSHGFHF</sequence>
<dbReference type="InterPro" id="IPR011990">
    <property type="entry name" value="TPR-like_helical_dom_sf"/>
</dbReference>
<keyword evidence="9" id="KW-1185">Reference proteome</keyword>
<evidence type="ECO:0000313" key="9">
    <source>
        <dbReference type="Proteomes" id="UP001175211"/>
    </source>
</evidence>
<protein>
    <recommendedName>
        <fullName evidence="6">J domain-containing protein</fullName>
    </recommendedName>
</protein>
<evidence type="ECO:0000256" key="5">
    <source>
        <dbReference type="SAM" id="MobiDB-lite"/>
    </source>
</evidence>
<dbReference type="EMBL" id="JAUEPS010000253">
    <property type="protein sequence ID" value="KAK0433056.1"/>
    <property type="molecule type" value="Genomic_DNA"/>
</dbReference>
<dbReference type="InterPro" id="IPR001623">
    <property type="entry name" value="DnaJ_domain"/>
</dbReference>
<dbReference type="InterPro" id="IPR019734">
    <property type="entry name" value="TPR_rpt"/>
</dbReference>
<evidence type="ECO:0000256" key="4">
    <source>
        <dbReference type="SAM" id="Coils"/>
    </source>
</evidence>
<dbReference type="RefSeq" id="XP_060325846.1">
    <property type="nucleotide sequence ID" value="XM_060470044.1"/>
</dbReference>
<evidence type="ECO:0000256" key="2">
    <source>
        <dbReference type="ARBA" id="ARBA00022803"/>
    </source>
</evidence>
<dbReference type="Pfam" id="PF13432">
    <property type="entry name" value="TPR_16"/>
    <property type="match status" value="2"/>
</dbReference>
<dbReference type="EMBL" id="JAUEPS010000047">
    <property type="protein sequence ID" value="KAK0446497.1"/>
    <property type="molecule type" value="Genomic_DNA"/>
</dbReference>
<feature type="compositionally biased region" description="Low complexity" evidence="5">
    <location>
        <begin position="15"/>
        <end position="45"/>
    </location>
</feature>
<evidence type="ECO:0000259" key="6">
    <source>
        <dbReference type="PROSITE" id="PS50076"/>
    </source>
</evidence>
<dbReference type="PROSITE" id="PS50005">
    <property type="entry name" value="TPR"/>
    <property type="match status" value="3"/>
</dbReference>
<proteinExistence type="predicted"/>
<organism evidence="7 9">
    <name type="scientific">Armillaria tabescens</name>
    <name type="common">Ringless honey mushroom</name>
    <name type="synonym">Agaricus tabescens</name>
    <dbReference type="NCBI Taxonomy" id="1929756"/>
    <lineage>
        <taxon>Eukaryota</taxon>
        <taxon>Fungi</taxon>
        <taxon>Dikarya</taxon>
        <taxon>Basidiomycota</taxon>
        <taxon>Agaricomycotina</taxon>
        <taxon>Agaricomycetes</taxon>
        <taxon>Agaricomycetidae</taxon>
        <taxon>Agaricales</taxon>
        <taxon>Marasmiineae</taxon>
        <taxon>Physalacriaceae</taxon>
        <taxon>Desarmillaria</taxon>
    </lineage>
</organism>
<dbReference type="PANTHER" id="PTHR45188:SF2">
    <property type="entry name" value="DNAJ HOMOLOG SUBFAMILY C MEMBER 7"/>
    <property type="match status" value="1"/>
</dbReference>
<dbReference type="Gene3D" id="1.25.40.10">
    <property type="entry name" value="Tetratricopeptide repeat domain"/>
    <property type="match status" value="1"/>
</dbReference>
<reference evidence="7" key="1">
    <citation type="submission" date="2023-06" db="EMBL/GenBank/DDBJ databases">
        <authorList>
            <consortium name="Lawrence Berkeley National Laboratory"/>
            <person name="Ahrendt S."/>
            <person name="Sahu N."/>
            <person name="Indic B."/>
            <person name="Wong-Bajracharya J."/>
            <person name="Merenyi Z."/>
            <person name="Ke H.-M."/>
            <person name="Monk M."/>
            <person name="Kocsube S."/>
            <person name="Drula E."/>
            <person name="Lipzen A."/>
            <person name="Balint B."/>
            <person name="Henrissat B."/>
            <person name="Andreopoulos B."/>
            <person name="Martin F.M."/>
            <person name="Harder C.B."/>
            <person name="Rigling D."/>
            <person name="Ford K.L."/>
            <person name="Foster G.D."/>
            <person name="Pangilinan J."/>
            <person name="Papanicolaou A."/>
            <person name="Barry K."/>
            <person name="LaButti K."/>
            <person name="Viragh M."/>
            <person name="Koriabine M."/>
            <person name="Yan M."/>
            <person name="Riley R."/>
            <person name="Champramary S."/>
            <person name="Plett K.L."/>
            <person name="Tsai I.J."/>
            <person name="Slot J."/>
            <person name="Sipos G."/>
            <person name="Plett J."/>
            <person name="Nagy L.G."/>
            <person name="Grigoriev I.V."/>
        </authorList>
    </citation>
    <scope>NUCLEOTIDE SEQUENCE</scope>
    <source>
        <strain evidence="7">CCBAS 213</strain>
    </source>
</reference>
<dbReference type="PANTHER" id="PTHR45188">
    <property type="entry name" value="DNAJ PROTEIN P58IPK HOMOLOG"/>
    <property type="match status" value="1"/>
</dbReference>
<evidence type="ECO:0000313" key="7">
    <source>
        <dbReference type="EMBL" id="KAK0433056.1"/>
    </source>
</evidence>
<dbReference type="SUPFAM" id="SSF48452">
    <property type="entry name" value="TPR-like"/>
    <property type="match status" value="2"/>
</dbReference>
<dbReference type="Pfam" id="PF00226">
    <property type="entry name" value="DnaJ"/>
    <property type="match status" value="1"/>
</dbReference>
<dbReference type="PROSITE" id="PS50076">
    <property type="entry name" value="DNAJ_2"/>
    <property type="match status" value="1"/>
</dbReference>
<name>A0AA39IYW7_ARMTA</name>
<keyword evidence="4" id="KW-0175">Coiled coil</keyword>
<feature type="repeat" description="TPR" evidence="3">
    <location>
        <begin position="245"/>
        <end position="278"/>
    </location>
</feature>
<dbReference type="Gene3D" id="1.10.287.110">
    <property type="entry name" value="DnaJ domain"/>
    <property type="match status" value="1"/>
</dbReference>
<feature type="domain" description="J" evidence="6">
    <location>
        <begin position="431"/>
        <end position="492"/>
    </location>
</feature>
<comment type="caution">
    <text evidence="7">The sequence shown here is derived from an EMBL/GenBank/DDBJ whole genome shotgun (WGS) entry which is preliminary data.</text>
</comment>
<dbReference type="CDD" id="cd06257">
    <property type="entry name" value="DnaJ"/>
    <property type="match status" value="1"/>
</dbReference>
<feature type="repeat" description="TPR" evidence="3">
    <location>
        <begin position="369"/>
        <end position="402"/>
    </location>
</feature>
<feature type="region of interest" description="Disordered" evidence="5">
    <location>
        <begin position="1"/>
        <end position="54"/>
    </location>
</feature>
<feature type="compositionally biased region" description="Basic residues" evidence="5">
    <location>
        <begin position="1"/>
        <end position="11"/>
    </location>
</feature>
<keyword evidence="2 3" id="KW-0802">TPR repeat</keyword>
<dbReference type="GeneID" id="85353592"/>
<dbReference type="SUPFAM" id="SSF46565">
    <property type="entry name" value="Chaperone J-domain"/>
    <property type="match status" value="1"/>
</dbReference>
<dbReference type="SMART" id="SM00028">
    <property type="entry name" value="TPR"/>
    <property type="match status" value="7"/>
</dbReference>
<feature type="coiled-coil region" evidence="4">
    <location>
        <begin position="382"/>
        <end position="430"/>
    </location>
</feature>
<dbReference type="InterPro" id="IPR036869">
    <property type="entry name" value="J_dom_sf"/>
</dbReference>
<evidence type="ECO:0000313" key="8">
    <source>
        <dbReference type="EMBL" id="KAK0446497.1"/>
    </source>
</evidence>
<dbReference type="SMART" id="SM00271">
    <property type="entry name" value="DnaJ"/>
    <property type="match status" value="1"/>
</dbReference>
<accession>A0AA39IYW7</accession>